<dbReference type="InterPro" id="IPR014718">
    <property type="entry name" value="GH-type_carb-bd"/>
</dbReference>
<comment type="cofactor">
    <cofactor evidence="1">
        <name>Ca(2+)</name>
        <dbReference type="ChEBI" id="CHEBI:29108"/>
    </cofactor>
</comment>
<keyword evidence="3" id="KW-0106">Calcium</keyword>
<dbReference type="InterPro" id="IPR011013">
    <property type="entry name" value="Gal_mutarotase_sf_dom"/>
</dbReference>
<evidence type="ECO:0000256" key="1">
    <source>
        <dbReference type="ARBA" id="ARBA00001913"/>
    </source>
</evidence>
<reference evidence="4" key="1">
    <citation type="submission" date="2021-01" db="EMBL/GenBank/DDBJ databases">
        <title>Fulvivirga kasyanovii gen. nov., sp nov., a novel member of the phylum Bacteroidetes isolated from seawater in a mussel farm.</title>
        <authorList>
            <person name="Zhao L.-H."/>
            <person name="Wang Z.-J."/>
        </authorList>
    </citation>
    <scope>NUCLEOTIDE SEQUENCE</scope>
    <source>
        <strain evidence="4">2943</strain>
    </source>
</reference>
<proteinExistence type="predicted"/>
<dbReference type="PANTHER" id="PTHR11122:SF13">
    <property type="entry name" value="GLUCOSE-6-PHOSPHATE 1-EPIMERASE"/>
    <property type="match status" value="1"/>
</dbReference>
<dbReference type="RefSeq" id="WP_202244157.1">
    <property type="nucleotide sequence ID" value="NZ_JAESIY010000004.1"/>
</dbReference>
<dbReference type="CDD" id="cd09024">
    <property type="entry name" value="Aldose_epim_lacX"/>
    <property type="match status" value="1"/>
</dbReference>
<name>A0A937F8T0_9BACT</name>
<dbReference type="PANTHER" id="PTHR11122">
    <property type="entry name" value="APOSPORY-ASSOCIATED PROTEIN C-RELATED"/>
    <property type="match status" value="1"/>
</dbReference>
<evidence type="ECO:0000313" key="5">
    <source>
        <dbReference type="Proteomes" id="UP000659388"/>
    </source>
</evidence>
<evidence type="ECO:0000256" key="3">
    <source>
        <dbReference type="ARBA" id="ARBA00022837"/>
    </source>
</evidence>
<organism evidence="4 5">
    <name type="scientific">Fulvivirga sediminis</name>
    <dbReference type="NCBI Taxonomy" id="2803949"/>
    <lineage>
        <taxon>Bacteria</taxon>
        <taxon>Pseudomonadati</taxon>
        <taxon>Bacteroidota</taxon>
        <taxon>Cytophagia</taxon>
        <taxon>Cytophagales</taxon>
        <taxon>Fulvivirgaceae</taxon>
        <taxon>Fulvivirga</taxon>
    </lineage>
</organism>
<dbReference type="GO" id="GO:0005975">
    <property type="term" value="P:carbohydrate metabolic process"/>
    <property type="evidence" value="ECO:0007669"/>
    <property type="project" value="InterPro"/>
</dbReference>
<dbReference type="GO" id="GO:0030246">
    <property type="term" value="F:carbohydrate binding"/>
    <property type="evidence" value="ECO:0007669"/>
    <property type="project" value="InterPro"/>
</dbReference>
<sequence length="285" mass="32767">MTYTLENNHLKISAKSQGAELTSIFNKTTGQEMLWEGNPDFWGRHAPILFPFVGKLNNNSFSFQGTEYPMSQHGFARDMDFELDQQSDSKIVFKLKSNADTRKKYPFSFELKLGHELQDETITHFYEIKNTGDDTMLYSIGGHPAYSIQGDFDTYELSFEKEEPELKRTHLHDGLLDQKKAFELKNEKILPLNYPLFAEDALVFESLNSNKISLINKGSKLLTMNFEDFPFFGIWTKPGAPFLCLEPWLGIADVKDFSGDLSEKKGIMKLEAGQVDHFKYEVSFY</sequence>
<dbReference type="EMBL" id="JAESIY010000004">
    <property type="protein sequence ID" value="MBL3656374.1"/>
    <property type="molecule type" value="Genomic_DNA"/>
</dbReference>
<dbReference type="AlphaFoldDB" id="A0A937F8T0"/>
<keyword evidence="5" id="KW-1185">Reference proteome</keyword>
<gene>
    <name evidence="4" type="ORF">JL102_09555</name>
</gene>
<accession>A0A937F8T0</accession>
<dbReference type="GO" id="GO:0016853">
    <property type="term" value="F:isomerase activity"/>
    <property type="evidence" value="ECO:0007669"/>
    <property type="project" value="InterPro"/>
</dbReference>
<dbReference type="Pfam" id="PF01263">
    <property type="entry name" value="Aldose_epim"/>
    <property type="match status" value="1"/>
</dbReference>
<dbReference type="Proteomes" id="UP000659388">
    <property type="component" value="Unassembled WGS sequence"/>
</dbReference>
<evidence type="ECO:0000313" key="4">
    <source>
        <dbReference type="EMBL" id="MBL3656374.1"/>
    </source>
</evidence>
<comment type="caution">
    <text evidence="4">The sequence shown here is derived from an EMBL/GenBank/DDBJ whole genome shotgun (WGS) entry which is preliminary data.</text>
</comment>
<dbReference type="InterPro" id="IPR037481">
    <property type="entry name" value="LacX"/>
</dbReference>
<dbReference type="InterPro" id="IPR008183">
    <property type="entry name" value="Aldose_1/G6P_1-epimerase"/>
</dbReference>
<comment type="subunit">
    <text evidence="2">Monomer.</text>
</comment>
<dbReference type="SUPFAM" id="SSF74650">
    <property type="entry name" value="Galactose mutarotase-like"/>
    <property type="match status" value="1"/>
</dbReference>
<evidence type="ECO:0000256" key="2">
    <source>
        <dbReference type="ARBA" id="ARBA00011245"/>
    </source>
</evidence>
<protein>
    <submittedName>
        <fullName evidence="4">Aldose 1-epimerase family protein</fullName>
    </submittedName>
</protein>
<dbReference type="Gene3D" id="2.70.98.10">
    <property type="match status" value="1"/>
</dbReference>